<evidence type="ECO:0000256" key="8">
    <source>
        <dbReference type="ARBA" id="ARBA00051875"/>
    </source>
</evidence>
<evidence type="ECO:0000256" key="4">
    <source>
        <dbReference type="ARBA" id="ARBA00022741"/>
    </source>
</evidence>
<dbReference type="NCBIfam" id="NF011397">
    <property type="entry name" value="PRK14822.1"/>
    <property type="match status" value="1"/>
</dbReference>
<feature type="binding site" evidence="10">
    <location>
        <begin position="9"/>
        <end position="14"/>
    </location>
    <ligand>
        <name>substrate</name>
    </ligand>
</feature>
<keyword evidence="7 10" id="KW-0546">Nucleotide metabolism</keyword>
<dbReference type="PANTHER" id="PTHR11067:SF9">
    <property type="entry name" value="INOSINE TRIPHOSPHATE PYROPHOSPHATASE"/>
    <property type="match status" value="1"/>
</dbReference>
<comment type="catalytic activity">
    <reaction evidence="9 10">
        <text>XTP + H2O = XMP + diphosphate + H(+)</text>
        <dbReference type="Rhea" id="RHEA:28610"/>
        <dbReference type="ChEBI" id="CHEBI:15377"/>
        <dbReference type="ChEBI" id="CHEBI:15378"/>
        <dbReference type="ChEBI" id="CHEBI:33019"/>
        <dbReference type="ChEBI" id="CHEBI:57464"/>
        <dbReference type="ChEBI" id="CHEBI:61314"/>
        <dbReference type="EC" id="3.6.1.66"/>
    </reaction>
</comment>
<dbReference type="PANTHER" id="PTHR11067">
    <property type="entry name" value="INOSINE TRIPHOSPHATE PYROPHOSPHATASE/HAM1 PROTEIN"/>
    <property type="match status" value="1"/>
</dbReference>
<feature type="binding site" evidence="10">
    <location>
        <begin position="152"/>
        <end position="155"/>
    </location>
    <ligand>
        <name>substrate</name>
    </ligand>
</feature>
<dbReference type="InterPro" id="IPR020922">
    <property type="entry name" value="dITP/XTP_pyrophosphatase"/>
</dbReference>
<dbReference type="AlphaFoldDB" id="A0A444IXA9"/>
<dbReference type="CDD" id="cd00515">
    <property type="entry name" value="HAM1"/>
    <property type="match status" value="1"/>
</dbReference>
<dbReference type="HAMAP" id="MF_01405">
    <property type="entry name" value="Non_canon_purine_NTPase"/>
    <property type="match status" value="1"/>
</dbReference>
<feature type="binding site" evidence="10">
    <location>
        <position position="72"/>
    </location>
    <ligand>
        <name>substrate</name>
    </ligand>
</feature>
<dbReference type="EC" id="3.6.1.66" evidence="10"/>
<dbReference type="SUPFAM" id="SSF52972">
    <property type="entry name" value="ITPase-like"/>
    <property type="match status" value="1"/>
</dbReference>
<proteinExistence type="inferred from homology"/>
<dbReference type="GO" id="GO:0036222">
    <property type="term" value="F:XTP diphosphatase activity"/>
    <property type="evidence" value="ECO:0007669"/>
    <property type="project" value="UniProtKB-UniRule"/>
</dbReference>
<reference evidence="12 13" key="1">
    <citation type="submission" date="2017-01" db="EMBL/GenBank/DDBJ databases">
        <title>The cable genome- insights into the physiology and evolution of filamentous bacteria capable of sulfide oxidation via long distance electron transfer.</title>
        <authorList>
            <person name="Schreiber L."/>
            <person name="Bjerg J.T."/>
            <person name="Boggild A."/>
            <person name="Van De Vossenberg J."/>
            <person name="Meysman F."/>
            <person name="Nielsen L.P."/>
            <person name="Schramm A."/>
            <person name="Kjeldsen K.U."/>
        </authorList>
    </citation>
    <scope>NUCLEOTIDE SEQUENCE [LARGE SCALE GENOMIC DNA]</scope>
    <source>
        <strain evidence="12">MCF</strain>
    </source>
</reference>
<evidence type="ECO:0000256" key="6">
    <source>
        <dbReference type="ARBA" id="ARBA00022842"/>
    </source>
</evidence>
<dbReference type="Proteomes" id="UP000287853">
    <property type="component" value="Unassembled WGS sequence"/>
</dbReference>
<feature type="active site" description="Proton acceptor" evidence="10">
    <location>
        <position position="71"/>
    </location>
</feature>
<dbReference type="GO" id="GO:0046872">
    <property type="term" value="F:metal ion binding"/>
    <property type="evidence" value="ECO:0007669"/>
    <property type="project" value="UniProtKB-KW"/>
</dbReference>
<evidence type="ECO:0000256" key="10">
    <source>
        <dbReference type="HAMAP-Rule" id="MF_01405"/>
    </source>
</evidence>
<dbReference type="GO" id="GO:0009146">
    <property type="term" value="P:purine nucleoside triphosphate catabolic process"/>
    <property type="evidence" value="ECO:0007669"/>
    <property type="project" value="UniProtKB-UniRule"/>
</dbReference>
<gene>
    <name evidence="12" type="ORF">H206_02696</name>
</gene>
<comment type="caution">
    <text evidence="12">The sequence shown here is derived from an EMBL/GenBank/DDBJ whole genome shotgun (WGS) entry which is preliminary data.</text>
</comment>
<dbReference type="EMBL" id="MTKO01000077">
    <property type="protein sequence ID" value="RWX45473.1"/>
    <property type="molecule type" value="Genomic_DNA"/>
</dbReference>
<dbReference type="GO" id="GO:0017111">
    <property type="term" value="F:ribonucleoside triphosphate phosphatase activity"/>
    <property type="evidence" value="ECO:0007669"/>
    <property type="project" value="InterPro"/>
</dbReference>
<evidence type="ECO:0000256" key="7">
    <source>
        <dbReference type="ARBA" id="ARBA00023080"/>
    </source>
</evidence>
<feature type="binding site" evidence="10">
    <location>
        <begin position="180"/>
        <end position="181"/>
    </location>
    <ligand>
        <name>substrate</name>
    </ligand>
</feature>
<dbReference type="Pfam" id="PF01725">
    <property type="entry name" value="Ham1p_like"/>
    <property type="match status" value="1"/>
</dbReference>
<dbReference type="GO" id="GO:0005829">
    <property type="term" value="C:cytosol"/>
    <property type="evidence" value="ECO:0007669"/>
    <property type="project" value="TreeGrafter"/>
</dbReference>
<dbReference type="FunFam" id="3.90.950.10:FF:000001">
    <property type="entry name" value="dITP/XTP pyrophosphatase"/>
    <property type="match status" value="1"/>
</dbReference>
<keyword evidence="13" id="KW-1185">Reference proteome</keyword>
<keyword evidence="6 10" id="KW-0460">Magnesium</keyword>
<dbReference type="GO" id="GO:0000166">
    <property type="term" value="F:nucleotide binding"/>
    <property type="evidence" value="ECO:0007669"/>
    <property type="project" value="UniProtKB-KW"/>
</dbReference>
<evidence type="ECO:0000256" key="3">
    <source>
        <dbReference type="ARBA" id="ARBA00022723"/>
    </source>
</evidence>
<accession>A0A444IXA9</accession>
<evidence type="ECO:0000256" key="2">
    <source>
        <dbReference type="ARBA" id="ARBA00011738"/>
    </source>
</evidence>
<evidence type="ECO:0000313" key="12">
    <source>
        <dbReference type="EMBL" id="RWX45473.1"/>
    </source>
</evidence>
<comment type="subunit">
    <text evidence="2 10">Homodimer.</text>
</comment>
<dbReference type="GO" id="GO:0035870">
    <property type="term" value="F:dITP diphosphatase activity"/>
    <property type="evidence" value="ECO:0007669"/>
    <property type="project" value="UniProtKB-UniRule"/>
</dbReference>
<dbReference type="GO" id="GO:0036220">
    <property type="term" value="F:ITP diphosphatase activity"/>
    <property type="evidence" value="ECO:0007669"/>
    <property type="project" value="UniProtKB-UniRule"/>
</dbReference>
<dbReference type="GO" id="GO:0009117">
    <property type="term" value="P:nucleotide metabolic process"/>
    <property type="evidence" value="ECO:0007669"/>
    <property type="project" value="UniProtKB-KW"/>
</dbReference>
<comment type="cofactor">
    <cofactor evidence="10">
        <name>Mg(2+)</name>
        <dbReference type="ChEBI" id="CHEBI:18420"/>
    </cofactor>
    <text evidence="10">Binds 1 Mg(2+) ion per subunit.</text>
</comment>
<keyword evidence="4 10" id="KW-0547">Nucleotide-binding</keyword>
<feature type="binding site" evidence="10">
    <location>
        <position position="175"/>
    </location>
    <ligand>
        <name>substrate</name>
    </ligand>
</feature>
<dbReference type="InterPro" id="IPR002637">
    <property type="entry name" value="RdgB/HAM1"/>
</dbReference>
<organism evidence="12 13">
    <name type="scientific">Candidatus Electrothrix aarhusensis</name>
    <dbReference type="NCBI Taxonomy" id="1859131"/>
    <lineage>
        <taxon>Bacteria</taxon>
        <taxon>Pseudomonadati</taxon>
        <taxon>Thermodesulfobacteriota</taxon>
        <taxon>Desulfobulbia</taxon>
        <taxon>Desulfobulbales</taxon>
        <taxon>Desulfobulbaceae</taxon>
        <taxon>Candidatus Electrothrix</taxon>
    </lineage>
</organism>
<comment type="function">
    <text evidence="10">Pyrophosphatase that catalyzes the hydrolysis of nucleoside triphosphates to their monophosphate derivatives, with a high preference for the non-canonical purine nucleotides XTP (xanthosine triphosphate), dITP (deoxyinosine triphosphate) and ITP. Seems to function as a house-cleaning enzyme that removes non-canonical purine nucleotides from the nucleotide pool, thus preventing their incorporation into DNA/RNA and avoiding chromosomal lesions.</text>
</comment>
<evidence type="ECO:0000256" key="9">
    <source>
        <dbReference type="ARBA" id="ARBA00052017"/>
    </source>
</evidence>
<comment type="caution">
    <text evidence="10">Lacks conserved residue(s) required for the propagation of feature annotation.</text>
</comment>
<comment type="catalytic activity">
    <reaction evidence="8 10">
        <text>dITP + H2O = dIMP + diphosphate + H(+)</text>
        <dbReference type="Rhea" id="RHEA:28342"/>
        <dbReference type="ChEBI" id="CHEBI:15377"/>
        <dbReference type="ChEBI" id="CHEBI:15378"/>
        <dbReference type="ChEBI" id="CHEBI:33019"/>
        <dbReference type="ChEBI" id="CHEBI:61194"/>
        <dbReference type="ChEBI" id="CHEBI:61382"/>
        <dbReference type="EC" id="3.6.1.66"/>
    </reaction>
</comment>
<comment type="similarity">
    <text evidence="1 10 11">Belongs to the HAM1 NTPase family.</text>
</comment>
<keyword evidence="3 10" id="KW-0479">Metal-binding</keyword>
<dbReference type="NCBIfam" id="TIGR00042">
    <property type="entry name" value="RdgB/HAM1 family non-canonical purine NTP pyrophosphatase"/>
    <property type="match status" value="1"/>
</dbReference>
<dbReference type="Gene3D" id="3.90.950.10">
    <property type="match status" value="1"/>
</dbReference>
<evidence type="ECO:0000256" key="1">
    <source>
        <dbReference type="ARBA" id="ARBA00008023"/>
    </source>
</evidence>
<keyword evidence="5 10" id="KW-0378">Hydrolase</keyword>
<dbReference type="InterPro" id="IPR029001">
    <property type="entry name" value="ITPase-like_fam"/>
</dbReference>
<evidence type="ECO:0000256" key="5">
    <source>
        <dbReference type="ARBA" id="ARBA00022801"/>
    </source>
</evidence>
<evidence type="ECO:0000256" key="11">
    <source>
        <dbReference type="RuleBase" id="RU003781"/>
    </source>
</evidence>
<name>A0A444IXA9_9BACT</name>
<evidence type="ECO:0000313" key="13">
    <source>
        <dbReference type="Proteomes" id="UP000287853"/>
    </source>
</evidence>
<feature type="binding site" evidence="10">
    <location>
        <position position="71"/>
    </location>
    <ligand>
        <name>Mg(2+)</name>
        <dbReference type="ChEBI" id="CHEBI:18420"/>
    </ligand>
</feature>
<comment type="catalytic activity">
    <reaction evidence="10">
        <text>ITP + H2O = IMP + diphosphate + H(+)</text>
        <dbReference type="Rhea" id="RHEA:29399"/>
        <dbReference type="ChEBI" id="CHEBI:15377"/>
        <dbReference type="ChEBI" id="CHEBI:15378"/>
        <dbReference type="ChEBI" id="CHEBI:33019"/>
        <dbReference type="ChEBI" id="CHEBI:58053"/>
        <dbReference type="ChEBI" id="CHEBI:61402"/>
        <dbReference type="EC" id="3.6.1.66"/>
    </reaction>
</comment>
<sequence>MNNIIVLATNNQNKVKEFQALIKDFPIEVKCLKDYGPLPEAIEDGATFDDNAYKKALHYARVLGVPALADDSGLVVDALDGAPGVYSARYSGENATDWDNCEKLLQEMKGKTDRTARFQCVLSLATPGGPALTWESSCEGKITEERQGDSGFGYDPVFYYEDFGKTFAEVGMEEKSAVSHRGKAMQELSSEFDNVMTWLNQRMEEIRPKKPDHAEFEHNDWSQERMV</sequence>
<protein>
    <recommendedName>
        <fullName evidence="10">dITP/XTP pyrophosphatase</fullName>
        <ecNumber evidence="10">3.6.1.66</ecNumber>
    </recommendedName>
    <alternativeName>
        <fullName evidence="10">Non-canonical purine NTP pyrophosphatase</fullName>
    </alternativeName>
    <alternativeName>
        <fullName evidence="10">Non-standard purine NTP pyrophosphatase</fullName>
    </alternativeName>
    <alternativeName>
        <fullName evidence="10">Nucleoside-triphosphate diphosphatase</fullName>
    </alternativeName>
    <alternativeName>
        <fullName evidence="10">Nucleoside-triphosphate pyrophosphatase</fullName>
        <shortName evidence="10">NTPase</shortName>
    </alternativeName>
</protein>